<reference evidence="3" key="2">
    <citation type="submission" date="2024-06" db="EMBL/GenBank/DDBJ databases">
        <authorList>
            <person name="Plum-Jensen L.E."/>
            <person name="Schramm A."/>
            <person name="Marshall I.P.G."/>
        </authorList>
    </citation>
    <scope>NUCLEOTIDE SEQUENCE</scope>
    <source>
        <strain evidence="3">Rat1</strain>
    </source>
</reference>
<dbReference type="InterPro" id="IPR022028">
    <property type="entry name" value="DUF3604"/>
</dbReference>
<feature type="signal peptide" evidence="1">
    <location>
        <begin position="1"/>
        <end position="31"/>
    </location>
</feature>
<feature type="chain" id="PRO_5043381039" evidence="1">
    <location>
        <begin position="32"/>
        <end position="445"/>
    </location>
</feature>
<dbReference type="InterPro" id="IPR003141">
    <property type="entry name" value="Pol/His_phosphatase_N"/>
</dbReference>
<name>A0AAU8LRM6_9BACT</name>
<dbReference type="Pfam" id="PF11617">
    <property type="entry name" value="Cu-binding_MopE"/>
    <property type="match status" value="1"/>
</dbReference>
<dbReference type="SUPFAM" id="SSF89550">
    <property type="entry name" value="PHP domain-like"/>
    <property type="match status" value="1"/>
</dbReference>
<gene>
    <name evidence="3" type="ORF">Q3M24_15985</name>
</gene>
<dbReference type="AlphaFoldDB" id="A0AAU8LRM6"/>
<protein>
    <submittedName>
        <fullName evidence="3">CehA/McbA family metallohydrolase</fullName>
    </submittedName>
</protein>
<dbReference type="Pfam" id="PF12228">
    <property type="entry name" value="DUF3604"/>
    <property type="match status" value="1"/>
</dbReference>
<dbReference type="EMBL" id="CP159373">
    <property type="protein sequence ID" value="XCN71797.1"/>
    <property type="molecule type" value="Genomic_DNA"/>
</dbReference>
<dbReference type="GO" id="GO:0035312">
    <property type="term" value="F:5'-3' DNA exonuclease activity"/>
    <property type="evidence" value="ECO:0007669"/>
    <property type="project" value="TreeGrafter"/>
</dbReference>
<sequence>MEDVSKKLGRIALAGTCLFAGLGLAASGAMAASSIDSWNIYYGHLHNHTTVSDGSGSPDQAYSTAKAAGLDFFSTADHAESTTSTEYNLVKTTADNYNEDGVFTAFWGFEWSSGTHGHVTVVYADDICRSSESATDTFSEFLAWLSTRETVAIFNHPGRESQAFEHYDGAVSDKFIGMELWNKQDFFDVYYYNDGFHTNDGGMGHYDEALLRGWKIGASGSEDNHGTDWGTDSTYAMAILADNQTRTDLYNAMKAHRIYSTADKNLGLYFAMDGEVMGSEIEGGSNSVIIKANDGGNEIVDTIELLKNGVVINTWYPNSSTPVITDTVTSADGDYFYCRIMQADGDEAISSPIFIAGDTPIDNDGDSYYSDVDCNDNDDLIYPGATESCTDGIDNDCDQTVDCNDSDCSSDPSCQVDCSVYTNKGTCDGDSSCYWDKSSKTCLGH</sequence>
<dbReference type="NCBIfam" id="NF038032">
    <property type="entry name" value="CehA_McbA_metalo"/>
    <property type="match status" value="1"/>
</dbReference>
<dbReference type="InterPro" id="IPR052018">
    <property type="entry name" value="PHP_domain"/>
</dbReference>
<evidence type="ECO:0000256" key="1">
    <source>
        <dbReference type="SAM" id="SignalP"/>
    </source>
</evidence>
<proteinExistence type="predicted"/>
<dbReference type="KEGG" id="eaj:Q3M24_15985"/>
<dbReference type="SMART" id="SM00481">
    <property type="entry name" value="POLIIIAc"/>
    <property type="match status" value="1"/>
</dbReference>
<dbReference type="GO" id="GO:0004534">
    <property type="term" value="F:5'-3' RNA exonuclease activity"/>
    <property type="evidence" value="ECO:0007669"/>
    <property type="project" value="TreeGrafter"/>
</dbReference>
<evidence type="ECO:0000259" key="2">
    <source>
        <dbReference type="SMART" id="SM00481"/>
    </source>
</evidence>
<dbReference type="PANTHER" id="PTHR42924">
    <property type="entry name" value="EXONUCLEASE"/>
    <property type="match status" value="1"/>
</dbReference>
<dbReference type="PANTHER" id="PTHR42924:SF3">
    <property type="entry name" value="POLYMERASE_HISTIDINOL PHOSPHATASE N-TERMINAL DOMAIN-CONTAINING PROTEIN"/>
    <property type="match status" value="1"/>
</dbReference>
<keyword evidence="1" id="KW-0732">Signal</keyword>
<dbReference type="InterPro" id="IPR021655">
    <property type="entry name" value="Put_metal-bd"/>
</dbReference>
<feature type="domain" description="Polymerase/histidinol phosphatase N-terminal" evidence="2">
    <location>
        <begin position="43"/>
        <end position="115"/>
    </location>
</feature>
<dbReference type="Gene3D" id="3.20.20.140">
    <property type="entry name" value="Metal-dependent hydrolases"/>
    <property type="match status" value="1"/>
</dbReference>
<evidence type="ECO:0000313" key="3">
    <source>
        <dbReference type="EMBL" id="XCN71797.1"/>
    </source>
</evidence>
<reference evidence="3" key="1">
    <citation type="journal article" date="2024" name="Syst. Appl. Microbiol.">
        <title>First single-strain enrichments of Electrothrix cable bacteria, description of E. aestuarii sp. nov. and E. rattekaaiensis sp. nov., and proposal of a cable bacteria taxonomy following the rules of the SeqCode.</title>
        <authorList>
            <person name="Plum-Jensen L.E."/>
            <person name="Schramm A."/>
            <person name="Marshall I.P.G."/>
        </authorList>
    </citation>
    <scope>NUCLEOTIDE SEQUENCE</scope>
    <source>
        <strain evidence="3">Rat1</strain>
    </source>
</reference>
<organism evidence="3">
    <name type="scientific">Candidatus Electrothrix aestuarii</name>
    <dbReference type="NCBI Taxonomy" id="3062594"/>
    <lineage>
        <taxon>Bacteria</taxon>
        <taxon>Pseudomonadati</taxon>
        <taxon>Thermodesulfobacteriota</taxon>
        <taxon>Desulfobulbia</taxon>
        <taxon>Desulfobulbales</taxon>
        <taxon>Desulfobulbaceae</taxon>
        <taxon>Candidatus Electrothrix</taxon>
    </lineage>
</organism>
<dbReference type="InterPro" id="IPR016195">
    <property type="entry name" value="Pol/histidinol_Pase-like"/>
</dbReference>
<accession>A0AAU8LRM6</accession>